<evidence type="ECO:0000313" key="2">
    <source>
        <dbReference type="EMBL" id="AUN98393.1"/>
    </source>
</evidence>
<organism evidence="2 3">
    <name type="scientific">Bacteriovorax stolpii</name>
    <name type="common">Bdellovibrio stolpii</name>
    <dbReference type="NCBI Taxonomy" id="960"/>
    <lineage>
        <taxon>Bacteria</taxon>
        <taxon>Pseudomonadati</taxon>
        <taxon>Bdellovibrionota</taxon>
        <taxon>Bacteriovoracia</taxon>
        <taxon>Bacteriovoracales</taxon>
        <taxon>Bacteriovoracaceae</taxon>
        <taxon>Bacteriovorax</taxon>
    </lineage>
</organism>
<name>A0A2K9NS99_BACTC</name>
<gene>
    <name evidence="2" type="ORF">C0V70_09800</name>
</gene>
<sequence length="382" mass="40849">MSAEKKPLYTPGESNMEQETKRFNKRAFIGSFIIHLFFFLIKMPELHLEHKLKDAPKLIPIKMELVTPPAKNKIVKNNVTAAESEKVVEPKPEEKVKNGTDRVVKNSDRIGDKNQKKVQDVQKGDPASRKKEAYKPGTDVRKAPRTTVGSGSAPSQVKAKDNNTGGSGDTYQGLDMTNVTDSIRKSGQGLKRAAAKGAKDDGGAGFGTGGGIGNGVGGGGGDGFITGSPNGTANMAKVATNIGSLTGSAKGKIDSSRGFDGLAQKGSISVAGVPVEKVAVSTINPDEIRRILRDHIPQFRSCYQSELEKQNKPDGLQGVMLFNFVIGGDGGVKKSSITSEEITSDKVRDCMKDVLQGIRFPAPGGNRNVEVNQPINLYPRRM</sequence>
<dbReference type="NCBIfam" id="NF033768">
    <property type="entry name" value="myxo_SS_tail"/>
    <property type="match status" value="1"/>
</dbReference>
<proteinExistence type="predicted"/>
<evidence type="ECO:0000313" key="3">
    <source>
        <dbReference type="Proteomes" id="UP000235584"/>
    </source>
</evidence>
<dbReference type="AlphaFoldDB" id="A0A2K9NS99"/>
<feature type="region of interest" description="Disordered" evidence="1">
    <location>
        <begin position="83"/>
        <end position="175"/>
    </location>
</feature>
<keyword evidence="3" id="KW-1185">Reference proteome</keyword>
<dbReference type="InterPro" id="IPR049806">
    <property type="entry name" value="MasK-like_C"/>
</dbReference>
<protein>
    <submittedName>
        <fullName evidence="2">Uncharacterized protein</fullName>
    </submittedName>
</protein>
<reference evidence="2 3" key="1">
    <citation type="submission" date="2018-01" db="EMBL/GenBank/DDBJ databases">
        <title>Complete genome sequence of Bacteriovorax stolpii DSM12778.</title>
        <authorList>
            <person name="Tang B."/>
            <person name="Chang J."/>
        </authorList>
    </citation>
    <scope>NUCLEOTIDE SEQUENCE [LARGE SCALE GENOMIC DNA]</scope>
    <source>
        <strain evidence="2 3">DSM 12778</strain>
    </source>
</reference>
<dbReference type="RefSeq" id="WP_102243684.1">
    <property type="nucleotide sequence ID" value="NZ_CP025704.1"/>
</dbReference>
<evidence type="ECO:0000256" key="1">
    <source>
        <dbReference type="SAM" id="MobiDB-lite"/>
    </source>
</evidence>
<dbReference type="Proteomes" id="UP000235584">
    <property type="component" value="Chromosome"/>
</dbReference>
<accession>A0A2K9NS99</accession>
<dbReference type="KEGG" id="bsto:C0V70_09800"/>
<dbReference type="EMBL" id="CP025704">
    <property type="protein sequence ID" value="AUN98393.1"/>
    <property type="molecule type" value="Genomic_DNA"/>
</dbReference>
<feature type="compositionally biased region" description="Basic and acidic residues" evidence="1">
    <location>
        <begin position="83"/>
        <end position="142"/>
    </location>
</feature>